<protein>
    <recommendedName>
        <fullName evidence="6">S-protein homolog</fullName>
    </recommendedName>
</protein>
<evidence type="ECO:0000313" key="8">
    <source>
        <dbReference type="Proteomes" id="UP001371456"/>
    </source>
</evidence>
<name>A0AAN8TVQ3_SOLBU</name>
<evidence type="ECO:0000256" key="1">
    <source>
        <dbReference type="ARBA" id="ARBA00004613"/>
    </source>
</evidence>
<dbReference type="GO" id="GO:0060320">
    <property type="term" value="P:rejection of self pollen"/>
    <property type="evidence" value="ECO:0007669"/>
    <property type="project" value="UniProtKB-KW"/>
</dbReference>
<dbReference type="EMBL" id="JBANQN010000003">
    <property type="protein sequence ID" value="KAK6794475.1"/>
    <property type="molecule type" value="Genomic_DNA"/>
</dbReference>
<evidence type="ECO:0000313" key="7">
    <source>
        <dbReference type="EMBL" id="KAK6794475.1"/>
    </source>
</evidence>
<evidence type="ECO:0000256" key="5">
    <source>
        <dbReference type="ARBA" id="ARBA00022729"/>
    </source>
</evidence>
<dbReference type="Proteomes" id="UP001371456">
    <property type="component" value="Unassembled WGS sequence"/>
</dbReference>
<dbReference type="Pfam" id="PF05938">
    <property type="entry name" value="Self-incomp_S1"/>
    <property type="match status" value="1"/>
</dbReference>
<accession>A0AAN8TVQ3</accession>
<comment type="subcellular location">
    <subcellularLocation>
        <location evidence="1 6">Secreted</location>
    </subcellularLocation>
</comment>
<evidence type="ECO:0000256" key="2">
    <source>
        <dbReference type="ARBA" id="ARBA00005581"/>
    </source>
</evidence>
<keyword evidence="4 6" id="KW-0964">Secreted</keyword>
<sequence>MTKFIVLSIFILIIFIQEVNFASAFVTGYTIHIINALPNNDVPLSVQCESKDNNLKKKNLKVGEELSLSLRGNDVNTTRYYSHYWWGSKNQFFDVFNKDISHDCGKISENNFECFWEVQDDGFYFGGHNFPGSYSKRFAWNNV</sequence>
<feature type="chain" id="PRO_5042661988" description="S-protein homolog" evidence="6">
    <location>
        <begin position="25"/>
        <end position="143"/>
    </location>
</feature>
<organism evidence="7 8">
    <name type="scientific">Solanum bulbocastanum</name>
    <name type="common">Wild potato</name>
    <dbReference type="NCBI Taxonomy" id="147425"/>
    <lineage>
        <taxon>Eukaryota</taxon>
        <taxon>Viridiplantae</taxon>
        <taxon>Streptophyta</taxon>
        <taxon>Embryophyta</taxon>
        <taxon>Tracheophyta</taxon>
        <taxon>Spermatophyta</taxon>
        <taxon>Magnoliopsida</taxon>
        <taxon>eudicotyledons</taxon>
        <taxon>Gunneridae</taxon>
        <taxon>Pentapetalae</taxon>
        <taxon>asterids</taxon>
        <taxon>lamiids</taxon>
        <taxon>Solanales</taxon>
        <taxon>Solanaceae</taxon>
        <taxon>Solanoideae</taxon>
        <taxon>Solaneae</taxon>
        <taxon>Solanum</taxon>
    </lineage>
</organism>
<dbReference type="GO" id="GO:0005576">
    <property type="term" value="C:extracellular region"/>
    <property type="evidence" value="ECO:0007669"/>
    <property type="project" value="UniProtKB-SubCell"/>
</dbReference>
<dbReference type="InterPro" id="IPR010264">
    <property type="entry name" value="Self-incomp_S1"/>
</dbReference>
<feature type="signal peptide" evidence="6">
    <location>
        <begin position="1"/>
        <end position="24"/>
    </location>
</feature>
<dbReference type="PANTHER" id="PTHR31232:SF111">
    <property type="entry name" value="S-PROTEIN HOMOLOG"/>
    <property type="match status" value="1"/>
</dbReference>
<keyword evidence="5 6" id="KW-0732">Signal</keyword>
<reference evidence="7 8" key="1">
    <citation type="submission" date="2024-02" db="EMBL/GenBank/DDBJ databases">
        <title>de novo genome assembly of Solanum bulbocastanum strain 11H21.</title>
        <authorList>
            <person name="Hosaka A.J."/>
        </authorList>
    </citation>
    <scope>NUCLEOTIDE SEQUENCE [LARGE SCALE GENOMIC DNA]</scope>
    <source>
        <tissue evidence="7">Young leaves</tissue>
    </source>
</reference>
<dbReference type="PANTHER" id="PTHR31232">
    <property type="match status" value="1"/>
</dbReference>
<gene>
    <name evidence="7" type="ORF">RDI58_007928</name>
</gene>
<evidence type="ECO:0000256" key="4">
    <source>
        <dbReference type="ARBA" id="ARBA00022525"/>
    </source>
</evidence>
<evidence type="ECO:0000256" key="3">
    <source>
        <dbReference type="ARBA" id="ARBA00022471"/>
    </source>
</evidence>
<keyword evidence="3 6" id="KW-0713">Self-incompatibility</keyword>
<evidence type="ECO:0000256" key="6">
    <source>
        <dbReference type="RuleBase" id="RU367044"/>
    </source>
</evidence>
<keyword evidence="8" id="KW-1185">Reference proteome</keyword>
<comment type="caution">
    <text evidence="7">The sequence shown here is derived from an EMBL/GenBank/DDBJ whole genome shotgun (WGS) entry which is preliminary data.</text>
</comment>
<dbReference type="AlphaFoldDB" id="A0AAN8TVQ3"/>
<proteinExistence type="inferred from homology"/>
<comment type="similarity">
    <text evidence="2 6">Belongs to the plant self-incompatibility (S1) protein family.</text>
</comment>